<dbReference type="EMBL" id="QURL01000004">
    <property type="protein sequence ID" value="RFC63653.1"/>
    <property type="molecule type" value="Genomic_DNA"/>
</dbReference>
<proteinExistence type="predicted"/>
<reference evidence="2 3" key="1">
    <citation type="submission" date="2018-08" db="EMBL/GenBank/DDBJ databases">
        <title>Fulvimarina sp. 85, whole genome shotgun sequence.</title>
        <authorList>
            <person name="Tuo L."/>
        </authorList>
    </citation>
    <scope>NUCLEOTIDE SEQUENCE [LARGE SCALE GENOMIC DNA]</scope>
    <source>
        <strain evidence="2 3">85</strain>
    </source>
</reference>
<comment type="caution">
    <text evidence="2">The sequence shown here is derived from an EMBL/GenBank/DDBJ whole genome shotgun (WGS) entry which is preliminary data.</text>
</comment>
<dbReference type="Gene3D" id="3.40.50.2000">
    <property type="entry name" value="Glycogen Phosphorylase B"/>
    <property type="match status" value="2"/>
</dbReference>
<dbReference type="PANTHER" id="PTHR12526:SF635">
    <property type="entry name" value="GLYCOSYL TRANSFERASE GROUP 1"/>
    <property type="match status" value="1"/>
</dbReference>
<protein>
    <submittedName>
        <fullName evidence="2">Glycosyltransferase</fullName>
    </submittedName>
</protein>
<dbReference type="InterPro" id="IPR001296">
    <property type="entry name" value="Glyco_trans_1"/>
</dbReference>
<accession>A0A371X365</accession>
<dbReference type="Pfam" id="PF00534">
    <property type="entry name" value="Glycos_transf_1"/>
    <property type="match status" value="1"/>
</dbReference>
<organism evidence="2 3">
    <name type="scientific">Fulvimarina endophytica</name>
    <dbReference type="NCBI Taxonomy" id="2293836"/>
    <lineage>
        <taxon>Bacteria</taxon>
        <taxon>Pseudomonadati</taxon>
        <taxon>Pseudomonadota</taxon>
        <taxon>Alphaproteobacteria</taxon>
        <taxon>Hyphomicrobiales</taxon>
        <taxon>Aurantimonadaceae</taxon>
        <taxon>Fulvimarina</taxon>
    </lineage>
</organism>
<gene>
    <name evidence="2" type="ORF">DYI37_11660</name>
</gene>
<evidence type="ECO:0000259" key="1">
    <source>
        <dbReference type="Pfam" id="PF00534"/>
    </source>
</evidence>
<dbReference type="OrthoDB" id="9816564at2"/>
<evidence type="ECO:0000313" key="2">
    <source>
        <dbReference type="EMBL" id="RFC63653.1"/>
    </source>
</evidence>
<keyword evidence="3" id="KW-1185">Reference proteome</keyword>
<dbReference type="GO" id="GO:0016757">
    <property type="term" value="F:glycosyltransferase activity"/>
    <property type="evidence" value="ECO:0007669"/>
    <property type="project" value="InterPro"/>
</dbReference>
<dbReference type="SUPFAM" id="SSF53756">
    <property type="entry name" value="UDP-Glycosyltransferase/glycogen phosphorylase"/>
    <property type="match status" value="1"/>
</dbReference>
<feature type="domain" description="Glycosyl transferase family 1" evidence="1">
    <location>
        <begin position="171"/>
        <end position="326"/>
    </location>
</feature>
<dbReference type="Proteomes" id="UP000264310">
    <property type="component" value="Unassembled WGS sequence"/>
</dbReference>
<dbReference type="PANTHER" id="PTHR12526">
    <property type="entry name" value="GLYCOSYLTRANSFERASE"/>
    <property type="match status" value="1"/>
</dbReference>
<sequence>MKVLVLSNRVPFVHGGAEELTVHLIRQLRAAGHEAEAVRIPFTWTPYGRLYDEMLIAKQLRVANVDRVIALKYPAYLVEHPCKVVWLLHQYRQAYDLYDAGQTDIPPNEEGETLRRAIRTADEQAFTGAHRLFAIAEARKRLKRYNGLDAEELSAPLNDPELFSCRPAEGYIFAGGRVNDGKRQSLLIRALRHAPSVRLVVAGPVEDGETQARLIALAEAHGVADRLTLDLRFLERTEIADLVNRSTAVAYIPFQEDSVGYVTLEAFQASKPVVTADDTGGVLSIVRDNETGFVSEPTPEAIGASMERAIAEPETSRELGLNARERLEELDLSWSKVLSRLLS</sequence>
<keyword evidence="2" id="KW-0808">Transferase</keyword>
<dbReference type="AlphaFoldDB" id="A0A371X365"/>
<evidence type="ECO:0000313" key="3">
    <source>
        <dbReference type="Proteomes" id="UP000264310"/>
    </source>
</evidence>
<name>A0A371X365_9HYPH</name>
<dbReference type="CDD" id="cd03801">
    <property type="entry name" value="GT4_PimA-like"/>
    <property type="match status" value="1"/>
</dbReference>